<organism evidence="4 5">
    <name type="scientific">Myceligenerans pegani</name>
    <dbReference type="NCBI Taxonomy" id="2776917"/>
    <lineage>
        <taxon>Bacteria</taxon>
        <taxon>Bacillati</taxon>
        <taxon>Actinomycetota</taxon>
        <taxon>Actinomycetes</taxon>
        <taxon>Micrococcales</taxon>
        <taxon>Promicromonosporaceae</taxon>
        <taxon>Myceligenerans</taxon>
    </lineage>
</organism>
<dbReference type="EMBL" id="JADAQT010000094">
    <property type="protein sequence ID" value="MBE1876959.1"/>
    <property type="molecule type" value="Genomic_DNA"/>
</dbReference>
<dbReference type="Proteomes" id="UP000625527">
    <property type="component" value="Unassembled WGS sequence"/>
</dbReference>
<feature type="domain" description="MobA-like NTP transferase" evidence="3">
    <location>
        <begin position="49"/>
        <end position="253"/>
    </location>
</feature>
<dbReference type="Gene3D" id="3.90.550.10">
    <property type="entry name" value="Spore Coat Polysaccharide Biosynthesis Protein SpsA, Chain A"/>
    <property type="match status" value="1"/>
</dbReference>
<evidence type="ECO:0000313" key="5">
    <source>
        <dbReference type="Proteomes" id="UP000625527"/>
    </source>
</evidence>
<comment type="caution">
    <text evidence="4">The sequence shown here is derived from an EMBL/GenBank/DDBJ whole genome shotgun (WGS) entry which is preliminary data.</text>
</comment>
<dbReference type="GO" id="GO:0016740">
    <property type="term" value="F:transferase activity"/>
    <property type="evidence" value="ECO:0007669"/>
    <property type="project" value="UniProtKB-KW"/>
</dbReference>
<evidence type="ECO:0000256" key="1">
    <source>
        <dbReference type="ARBA" id="ARBA00022679"/>
    </source>
</evidence>
<dbReference type="PANTHER" id="PTHR19136">
    <property type="entry name" value="MOLYBDENUM COFACTOR GUANYLYLTRANSFERASE"/>
    <property type="match status" value="1"/>
</dbReference>
<dbReference type="RefSeq" id="WP_192863514.1">
    <property type="nucleotide sequence ID" value="NZ_JADAQT010000094.1"/>
</dbReference>
<proteinExistence type="predicted"/>
<feature type="region of interest" description="Disordered" evidence="2">
    <location>
        <begin position="1"/>
        <end position="40"/>
    </location>
</feature>
<feature type="compositionally biased region" description="Basic and acidic residues" evidence="2">
    <location>
        <begin position="158"/>
        <end position="176"/>
    </location>
</feature>
<keyword evidence="5" id="KW-1185">Reference proteome</keyword>
<dbReference type="InterPro" id="IPR029044">
    <property type="entry name" value="Nucleotide-diphossugar_trans"/>
</dbReference>
<evidence type="ECO:0000259" key="3">
    <source>
        <dbReference type="Pfam" id="PF12804"/>
    </source>
</evidence>
<name>A0ABR9MZY1_9MICO</name>
<dbReference type="SUPFAM" id="SSF53448">
    <property type="entry name" value="Nucleotide-diphospho-sugar transferases"/>
    <property type="match status" value="1"/>
</dbReference>
<dbReference type="InterPro" id="IPR025877">
    <property type="entry name" value="MobA-like_NTP_Trfase"/>
</dbReference>
<protein>
    <submittedName>
        <fullName evidence="4">NTP transferase domain-containing protein</fullName>
    </submittedName>
</protein>
<accession>A0ABR9MZY1</accession>
<dbReference type="Pfam" id="PF12804">
    <property type="entry name" value="NTP_transf_3"/>
    <property type="match status" value="1"/>
</dbReference>
<sequence>MNDTKDPRDASAERPATKDGATSAAIAESDALADRPAPGSGSALGPYDAIVLAGGRASRLGGVAKPGLLSDDGVPLLHLALDAAGDARRIAVVGPDDLADAVAAHPAAPRTMLTREDPPYGGPVAGIAAGLAALMPPAAAEVPPTSAPRVVGGFPRGRSSDRRTTRKPPDHTEPDRPLPLPAGDRAAPGSPWVLVLAVDVPRVGAAVPKLRRAVRSDSGLDGAHLVAGGRAQWLVGLYRTDALAERLTAVGHDTPSGRGASVRRLLNGLRLLEVPDPGNLSADVDTWDDAEHLGVRPGPPPKERP</sequence>
<feature type="compositionally biased region" description="Basic and acidic residues" evidence="2">
    <location>
        <begin position="1"/>
        <end position="17"/>
    </location>
</feature>
<gene>
    <name evidence="4" type="ORF">IHE71_14790</name>
</gene>
<dbReference type="PANTHER" id="PTHR19136:SF81">
    <property type="entry name" value="MOLYBDENUM COFACTOR GUANYLYLTRANSFERASE"/>
    <property type="match status" value="1"/>
</dbReference>
<reference evidence="4 5" key="1">
    <citation type="submission" date="2020-10" db="EMBL/GenBank/DDBJ databases">
        <title>Myceligenerans pegani sp. nov., an endophytic actinomycete isolated from Peganum harmala L. in Xinjiang, China.</title>
        <authorList>
            <person name="Xin L."/>
        </authorList>
    </citation>
    <scope>NUCLEOTIDE SEQUENCE [LARGE SCALE GENOMIC DNA]</scope>
    <source>
        <strain evidence="4 5">TRM65318</strain>
    </source>
</reference>
<evidence type="ECO:0000256" key="2">
    <source>
        <dbReference type="SAM" id="MobiDB-lite"/>
    </source>
</evidence>
<feature type="region of interest" description="Disordered" evidence="2">
    <location>
        <begin position="140"/>
        <end position="184"/>
    </location>
</feature>
<keyword evidence="1 4" id="KW-0808">Transferase</keyword>
<feature type="region of interest" description="Disordered" evidence="2">
    <location>
        <begin position="280"/>
        <end position="305"/>
    </location>
</feature>
<evidence type="ECO:0000313" key="4">
    <source>
        <dbReference type="EMBL" id="MBE1876959.1"/>
    </source>
</evidence>